<evidence type="ECO:0000313" key="3">
    <source>
        <dbReference type="Proteomes" id="UP000427769"/>
    </source>
</evidence>
<keyword evidence="3" id="KW-1185">Reference proteome</keyword>
<proteinExistence type="predicted"/>
<dbReference type="AlphaFoldDB" id="A0A5K7Z5A8"/>
<organism evidence="2 3">
    <name type="scientific">Desulfosarcina widdelii</name>
    <dbReference type="NCBI Taxonomy" id="947919"/>
    <lineage>
        <taxon>Bacteria</taxon>
        <taxon>Pseudomonadati</taxon>
        <taxon>Thermodesulfobacteriota</taxon>
        <taxon>Desulfobacteria</taxon>
        <taxon>Desulfobacterales</taxon>
        <taxon>Desulfosarcinaceae</taxon>
        <taxon>Desulfosarcina</taxon>
    </lineage>
</organism>
<feature type="chain" id="PRO_5024440277" description="Lipoprotein" evidence="1">
    <location>
        <begin position="35"/>
        <end position="299"/>
    </location>
</feature>
<dbReference type="EMBL" id="AP021875">
    <property type="protein sequence ID" value="BBO74811.1"/>
    <property type="molecule type" value="Genomic_DNA"/>
</dbReference>
<dbReference type="KEGG" id="dwd:DSCW_22280"/>
<sequence length="299" mass="32560">MPSGLRKKYTVYKNRTLSTVMPFLSLLIMAAGCARTPAIYVMEPASLEGIRSGISTVGVCLTPDQSKTDVLLPAKGVWGGVKRGVVFGAAMPVMLGFASPVPGGTYIGLLASPFCAVAGGIHGVSTAVPAEDVERAEAMLEIATDNLRQMGLREEFVNSLIDVGNSRTTLQFVLWPETPITPPAEGLAQHTDPKVGDIDARLEISVEETGLRGIYSINPPMDTFIRIRVQLIRSKDSVVLMDEHFICASDEERTFADWADHEGSDLVDEFRTCVPELAEKIIDDFFLVYPLEWNNGNLE</sequence>
<keyword evidence="1" id="KW-0732">Signal</keyword>
<evidence type="ECO:0000313" key="2">
    <source>
        <dbReference type="EMBL" id="BBO74811.1"/>
    </source>
</evidence>
<feature type="signal peptide" evidence="1">
    <location>
        <begin position="1"/>
        <end position="34"/>
    </location>
</feature>
<evidence type="ECO:0008006" key="4">
    <source>
        <dbReference type="Google" id="ProtNLM"/>
    </source>
</evidence>
<name>A0A5K7Z5A8_9BACT</name>
<protein>
    <recommendedName>
        <fullName evidence="4">Lipoprotein</fullName>
    </recommendedName>
</protein>
<reference evidence="2 3" key="1">
    <citation type="submission" date="2019-11" db="EMBL/GenBank/DDBJ databases">
        <title>Comparative genomics of hydrocarbon-degrading Desulfosarcina strains.</title>
        <authorList>
            <person name="Watanabe M."/>
            <person name="Kojima H."/>
            <person name="Fukui M."/>
        </authorList>
    </citation>
    <scope>NUCLEOTIDE SEQUENCE [LARGE SCALE GENOMIC DNA]</scope>
    <source>
        <strain evidence="2 3">PP31</strain>
    </source>
</reference>
<gene>
    <name evidence="2" type="ORF">DSCW_22280</name>
</gene>
<evidence type="ECO:0000256" key="1">
    <source>
        <dbReference type="SAM" id="SignalP"/>
    </source>
</evidence>
<dbReference type="PROSITE" id="PS51257">
    <property type="entry name" value="PROKAR_LIPOPROTEIN"/>
    <property type="match status" value="1"/>
</dbReference>
<dbReference type="Proteomes" id="UP000427769">
    <property type="component" value="Chromosome"/>
</dbReference>
<accession>A0A5K7Z5A8</accession>